<dbReference type="STRING" id="76193.A0A0N1IQU2"/>
<keyword evidence="1" id="KW-0436">Ligase</keyword>
<protein>
    <submittedName>
        <fullName evidence="1">Tryptophanyl-tRNA synthetase, cytoplasmic</fullName>
    </submittedName>
</protein>
<keyword evidence="1" id="KW-0030">Aminoacyl-tRNA synthetase</keyword>
<dbReference type="PANTHER" id="PTHR10055">
    <property type="entry name" value="TRYPTOPHANYL-TRNA SYNTHETASE"/>
    <property type="match status" value="1"/>
</dbReference>
<organism evidence="1 2">
    <name type="scientific">Papilio machaon</name>
    <name type="common">Old World swallowtail butterfly</name>
    <dbReference type="NCBI Taxonomy" id="76193"/>
    <lineage>
        <taxon>Eukaryota</taxon>
        <taxon>Metazoa</taxon>
        <taxon>Ecdysozoa</taxon>
        <taxon>Arthropoda</taxon>
        <taxon>Hexapoda</taxon>
        <taxon>Insecta</taxon>
        <taxon>Pterygota</taxon>
        <taxon>Neoptera</taxon>
        <taxon>Endopterygota</taxon>
        <taxon>Lepidoptera</taxon>
        <taxon>Glossata</taxon>
        <taxon>Ditrysia</taxon>
        <taxon>Papilionoidea</taxon>
        <taxon>Papilionidae</taxon>
        <taxon>Papilioninae</taxon>
        <taxon>Papilio</taxon>
    </lineage>
</organism>
<dbReference type="GO" id="GO:0005737">
    <property type="term" value="C:cytoplasm"/>
    <property type="evidence" value="ECO:0007669"/>
    <property type="project" value="TreeGrafter"/>
</dbReference>
<dbReference type="Gene3D" id="1.10.240.10">
    <property type="entry name" value="Tyrosyl-Transfer RNA Synthetase"/>
    <property type="match status" value="1"/>
</dbReference>
<sequence>MWGEGTDDLVPLIYLKIVIHKIPILNTINKYAFSGGQATVEEHREKGGNTDVDISFKYLTFFLEDDDYLASVC</sequence>
<evidence type="ECO:0000313" key="2">
    <source>
        <dbReference type="Proteomes" id="UP000053240"/>
    </source>
</evidence>
<dbReference type="GO" id="GO:0004830">
    <property type="term" value="F:tryptophan-tRNA ligase activity"/>
    <property type="evidence" value="ECO:0007669"/>
    <property type="project" value="TreeGrafter"/>
</dbReference>
<comment type="caution">
    <text evidence="1">The sequence shown here is derived from an EMBL/GenBank/DDBJ whole genome shotgun (WGS) entry which is preliminary data.</text>
</comment>
<dbReference type="GO" id="GO:0006436">
    <property type="term" value="P:tryptophanyl-tRNA aminoacylation"/>
    <property type="evidence" value="ECO:0007669"/>
    <property type="project" value="TreeGrafter"/>
</dbReference>
<name>A0A0N1IQU2_PAPMA</name>
<gene>
    <name evidence="1" type="ORF">RR48_00160</name>
</gene>
<reference evidence="1 2" key="1">
    <citation type="journal article" date="2015" name="Nat. Commun.">
        <title>Outbred genome sequencing and CRISPR/Cas9 gene editing in butterflies.</title>
        <authorList>
            <person name="Li X."/>
            <person name="Fan D."/>
            <person name="Zhang W."/>
            <person name="Liu G."/>
            <person name="Zhang L."/>
            <person name="Zhao L."/>
            <person name="Fang X."/>
            <person name="Chen L."/>
            <person name="Dong Y."/>
            <person name="Chen Y."/>
            <person name="Ding Y."/>
            <person name="Zhao R."/>
            <person name="Feng M."/>
            <person name="Zhu Y."/>
            <person name="Feng Y."/>
            <person name="Jiang X."/>
            <person name="Zhu D."/>
            <person name="Xiang H."/>
            <person name="Feng X."/>
            <person name="Li S."/>
            <person name="Wang J."/>
            <person name="Zhang G."/>
            <person name="Kronforst M.R."/>
            <person name="Wang W."/>
        </authorList>
    </citation>
    <scope>NUCLEOTIDE SEQUENCE [LARGE SCALE GENOMIC DNA]</scope>
    <source>
        <strain evidence="1">Ya'a_city_454_Pm</strain>
        <tissue evidence="1">Whole body</tissue>
    </source>
</reference>
<dbReference type="AlphaFoldDB" id="A0A0N1IQU2"/>
<dbReference type="InParanoid" id="A0A0N1IQU2"/>
<evidence type="ECO:0000313" key="1">
    <source>
        <dbReference type="EMBL" id="KPJ21358.1"/>
    </source>
</evidence>
<keyword evidence="2" id="KW-1185">Reference proteome</keyword>
<dbReference type="PANTHER" id="PTHR10055:SF1">
    <property type="entry name" value="TRYPTOPHAN--TRNA LIGASE, CYTOPLASMIC"/>
    <property type="match status" value="1"/>
</dbReference>
<dbReference type="EMBL" id="LADJ01040452">
    <property type="protein sequence ID" value="KPJ21358.1"/>
    <property type="molecule type" value="Genomic_DNA"/>
</dbReference>
<accession>A0A0N1IQU2</accession>
<proteinExistence type="predicted"/>
<dbReference type="Proteomes" id="UP000053240">
    <property type="component" value="Unassembled WGS sequence"/>
</dbReference>